<dbReference type="EC" id="2.7.7.62" evidence="9"/>
<name>A0A9D2S593_9FIRM</name>
<dbReference type="GO" id="GO:0043752">
    <property type="term" value="F:adenosylcobinamide kinase activity"/>
    <property type="evidence" value="ECO:0007669"/>
    <property type="project" value="UniProtKB-EC"/>
</dbReference>
<sequence>MLALITGGSGSGKSAWAEGLAQRLCPGPKLYLATMRPGGGEAQARILRHRALRRGKGFRTVECPDGFAGLSLPCGETALLEDLSNLAANRRFSPAPPDDCAGVLLRELEELAGRCAHLIVVSNEIFSDGVAYDPDTTDYLSLLSHLNRELARRADLAVEVVCGLPLVLKGALS</sequence>
<dbReference type="Pfam" id="PF02283">
    <property type="entry name" value="CobU"/>
    <property type="match status" value="1"/>
</dbReference>
<evidence type="ECO:0000256" key="4">
    <source>
        <dbReference type="ARBA" id="ARBA00003889"/>
    </source>
</evidence>
<dbReference type="EC" id="2.7.1.156" evidence="8"/>
<dbReference type="InterPro" id="IPR027417">
    <property type="entry name" value="P-loop_NTPase"/>
</dbReference>
<dbReference type="GO" id="GO:0005524">
    <property type="term" value="F:ATP binding"/>
    <property type="evidence" value="ECO:0007669"/>
    <property type="project" value="UniProtKB-KW"/>
</dbReference>
<reference evidence="18" key="1">
    <citation type="journal article" date="2021" name="PeerJ">
        <title>Extensive microbial diversity within the chicken gut microbiome revealed by metagenomics and culture.</title>
        <authorList>
            <person name="Gilroy R."/>
            <person name="Ravi A."/>
            <person name="Getino M."/>
            <person name="Pursley I."/>
            <person name="Horton D.L."/>
            <person name="Alikhan N.F."/>
            <person name="Baker D."/>
            <person name="Gharbi K."/>
            <person name="Hall N."/>
            <person name="Watson M."/>
            <person name="Adriaenssens E.M."/>
            <person name="Foster-Nyarko E."/>
            <person name="Jarju S."/>
            <person name="Secka A."/>
            <person name="Antonio M."/>
            <person name="Oren A."/>
            <person name="Chaudhuri R.R."/>
            <person name="La Ragione R."/>
            <person name="Hildebrand F."/>
            <person name="Pallen M.J."/>
        </authorList>
    </citation>
    <scope>NUCLEOTIDE SEQUENCE</scope>
    <source>
        <strain evidence="18">CHK189-11263</strain>
    </source>
</reference>
<evidence type="ECO:0000256" key="3">
    <source>
        <dbReference type="ARBA" id="ARBA00001522"/>
    </source>
</evidence>
<dbReference type="Proteomes" id="UP000824208">
    <property type="component" value="Unassembled WGS sequence"/>
</dbReference>
<keyword evidence="13 18" id="KW-0418">Kinase</keyword>
<keyword evidence="10" id="KW-0169">Cobalamin biosynthesis</keyword>
<dbReference type="GO" id="GO:0008820">
    <property type="term" value="F:cobinamide phosphate guanylyltransferase activity"/>
    <property type="evidence" value="ECO:0007669"/>
    <property type="project" value="UniProtKB-EC"/>
</dbReference>
<evidence type="ECO:0000256" key="16">
    <source>
        <dbReference type="ARBA" id="ARBA00029570"/>
    </source>
</evidence>
<evidence type="ECO:0000313" key="18">
    <source>
        <dbReference type="EMBL" id="HJB56521.1"/>
    </source>
</evidence>
<evidence type="ECO:0000256" key="10">
    <source>
        <dbReference type="ARBA" id="ARBA00022573"/>
    </source>
</evidence>
<comment type="pathway">
    <text evidence="5">Cofactor biosynthesis; adenosylcobalamin biosynthesis; adenosylcobalamin from cob(II)yrinate a,c-diamide: step 6/7.</text>
</comment>
<evidence type="ECO:0000256" key="17">
    <source>
        <dbReference type="ARBA" id="ARBA00030571"/>
    </source>
</evidence>
<evidence type="ECO:0000256" key="6">
    <source>
        <dbReference type="ARBA" id="ARBA00005159"/>
    </source>
</evidence>
<comment type="caution">
    <text evidence="18">The sequence shown here is derived from an EMBL/GenBank/DDBJ whole genome shotgun (WGS) entry which is preliminary data.</text>
</comment>
<evidence type="ECO:0000256" key="9">
    <source>
        <dbReference type="ARBA" id="ARBA00012523"/>
    </source>
</evidence>
<evidence type="ECO:0000256" key="12">
    <source>
        <dbReference type="ARBA" id="ARBA00022741"/>
    </source>
</evidence>
<dbReference type="GO" id="GO:0009236">
    <property type="term" value="P:cobalamin biosynthetic process"/>
    <property type="evidence" value="ECO:0007669"/>
    <property type="project" value="UniProtKB-KW"/>
</dbReference>
<comment type="catalytic activity">
    <reaction evidence="2">
        <text>adenosylcob(III)inamide phosphate + GTP + H(+) = adenosylcob(III)inamide-GDP + diphosphate</text>
        <dbReference type="Rhea" id="RHEA:22712"/>
        <dbReference type="ChEBI" id="CHEBI:15378"/>
        <dbReference type="ChEBI" id="CHEBI:33019"/>
        <dbReference type="ChEBI" id="CHEBI:37565"/>
        <dbReference type="ChEBI" id="CHEBI:58502"/>
        <dbReference type="ChEBI" id="CHEBI:60487"/>
        <dbReference type="EC" id="2.7.7.62"/>
    </reaction>
</comment>
<dbReference type="SUPFAM" id="SSF52540">
    <property type="entry name" value="P-loop containing nucleoside triphosphate hydrolases"/>
    <property type="match status" value="1"/>
</dbReference>
<keyword evidence="15" id="KW-0342">GTP-binding</keyword>
<protein>
    <recommendedName>
        <fullName evidence="16">Adenosylcobinamide kinase</fullName>
        <ecNumber evidence="8">2.7.1.156</ecNumber>
        <ecNumber evidence="9">2.7.7.62</ecNumber>
    </recommendedName>
    <alternativeName>
        <fullName evidence="17">Adenosylcobinamide-phosphate guanylyltransferase</fullName>
    </alternativeName>
</protein>
<evidence type="ECO:0000313" key="19">
    <source>
        <dbReference type="Proteomes" id="UP000824208"/>
    </source>
</evidence>
<dbReference type="AlphaFoldDB" id="A0A9D2S593"/>
<evidence type="ECO:0000256" key="8">
    <source>
        <dbReference type="ARBA" id="ARBA00012016"/>
    </source>
</evidence>
<dbReference type="PANTHER" id="PTHR34848">
    <property type="match status" value="1"/>
</dbReference>
<keyword evidence="12" id="KW-0547">Nucleotide-binding</keyword>
<reference evidence="18" key="2">
    <citation type="submission" date="2021-04" db="EMBL/GenBank/DDBJ databases">
        <authorList>
            <person name="Gilroy R."/>
        </authorList>
    </citation>
    <scope>NUCLEOTIDE SEQUENCE</scope>
    <source>
        <strain evidence="18">CHK189-11263</strain>
    </source>
</reference>
<dbReference type="Gene3D" id="3.40.50.300">
    <property type="entry name" value="P-loop containing nucleotide triphosphate hydrolases"/>
    <property type="match status" value="1"/>
</dbReference>
<comment type="similarity">
    <text evidence="7">Belongs to the CobU/CobP family.</text>
</comment>
<evidence type="ECO:0000256" key="13">
    <source>
        <dbReference type="ARBA" id="ARBA00022777"/>
    </source>
</evidence>
<evidence type="ECO:0000256" key="1">
    <source>
        <dbReference type="ARBA" id="ARBA00000312"/>
    </source>
</evidence>
<evidence type="ECO:0000256" key="5">
    <source>
        <dbReference type="ARBA" id="ARBA00004692"/>
    </source>
</evidence>
<dbReference type="CDD" id="cd00544">
    <property type="entry name" value="CobU"/>
    <property type="match status" value="1"/>
</dbReference>
<evidence type="ECO:0000256" key="11">
    <source>
        <dbReference type="ARBA" id="ARBA00022679"/>
    </source>
</evidence>
<comment type="pathway">
    <text evidence="6">Cofactor biosynthesis; adenosylcobalamin biosynthesis; adenosylcobalamin from cob(II)yrinate a,c-diamide: step 5/7.</text>
</comment>
<proteinExistence type="inferred from homology"/>
<organism evidence="18 19">
    <name type="scientific">Candidatus Flavonifractor intestinipullorum</name>
    <dbReference type="NCBI Taxonomy" id="2838587"/>
    <lineage>
        <taxon>Bacteria</taxon>
        <taxon>Bacillati</taxon>
        <taxon>Bacillota</taxon>
        <taxon>Clostridia</taxon>
        <taxon>Eubacteriales</taxon>
        <taxon>Oscillospiraceae</taxon>
        <taxon>Flavonifractor</taxon>
    </lineage>
</organism>
<evidence type="ECO:0000256" key="15">
    <source>
        <dbReference type="ARBA" id="ARBA00023134"/>
    </source>
</evidence>
<accession>A0A9D2S593</accession>
<keyword evidence="14" id="KW-0067">ATP-binding</keyword>
<dbReference type="PANTHER" id="PTHR34848:SF1">
    <property type="entry name" value="BIFUNCTIONAL ADENOSYLCOBALAMIN BIOSYNTHESIS PROTEIN COBU"/>
    <property type="match status" value="1"/>
</dbReference>
<dbReference type="InterPro" id="IPR003203">
    <property type="entry name" value="CobU/CobP"/>
</dbReference>
<evidence type="ECO:0000256" key="2">
    <source>
        <dbReference type="ARBA" id="ARBA00000711"/>
    </source>
</evidence>
<comment type="catalytic activity">
    <reaction evidence="1">
        <text>adenosylcob(III)inamide + ATP = adenosylcob(III)inamide phosphate + ADP + H(+)</text>
        <dbReference type="Rhea" id="RHEA:15769"/>
        <dbReference type="ChEBI" id="CHEBI:2480"/>
        <dbReference type="ChEBI" id="CHEBI:15378"/>
        <dbReference type="ChEBI" id="CHEBI:30616"/>
        <dbReference type="ChEBI" id="CHEBI:58502"/>
        <dbReference type="ChEBI" id="CHEBI:456216"/>
        <dbReference type="EC" id="2.7.1.156"/>
    </reaction>
</comment>
<evidence type="ECO:0000256" key="7">
    <source>
        <dbReference type="ARBA" id="ARBA00007490"/>
    </source>
</evidence>
<dbReference type="GO" id="GO:0005525">
    <property type="term" value="F:GTP binding"/>
    <property type="evidence" value="ECO:0007669"/>
    <property type="project" value="UniProtKB-KW"/>
</dbReference>
<comment type="function">
    <text evidence="4">Catalyzes ATP-dependent phosphorylation of adenosylcobinamide and addition of GMP to adenosylcobinamide phosphate.</text>
</comment>
<keyword evidence="18" id="KW-0548">Nucleotidyltransferase</keyword>
<dbReference type="EMBL" id="DWYC01000035">
    <property type="protein sequence ID" value="HJB56521.1"/>
    <property type="molecule type" value="Genomic_DNA"/>
</dbReference>
<keyword evidence="11" id="KW-0808">Transferase</keyword>
<comment type="catalytic activity">
    <reaction evidence="3">
        <text>adenosylcob(III)inamide + GTP = adenosylcob(III)inamide phosphate + GDP + H(+)</text>
        <dbReference type="Rhea" id="RHEA:15765"/>
        <dbReference type="ChEBI" id="CHEBI:2480"/>
        <dbReference type="ChEBI" id="CHEBI:15378"/>
        <dbReference type="ChEBI" id="CHEBI:37565"/>
        <dbReference type="ChEBI" id="CHEBI:58189"/>
        <dbReference type="ChEBI" id="CHEBI:58502"/>
        <dbReference type="EC" id="2.7.1.156"/>
    </reaction>
</comment>
<gene>
    <name evidence="18" type="ORF">H9714_03120</name>
</gene>
<evidence type="ECO:0000256" key="14">
    <source>
        <dbReference type="ARBA" id="ARBA00022840"/>
    </source>
</evidence>